<name>A0A2A5CEM7_9GAMM</name>
<feature type="transmembrane region" description="Helical" evidence="1">
    <location>
        <begin position="37"/>
        <end position="54"/>
    </location>
</feature>
<proteinExistence type="predicted"/>
<evidence type="ECO:0008006" key="4">
    <source>
        <dbReference type="Google" id="ProtNLM"/>
    </source>
</evidence>
<keyword evidence="1" id="KW-1133">Transmembrane helix</keyword>
<dbReference type="Pfam" id="PF09842">
    <property type="entry name" value="DUF2069"/>
    <property type="match status" value="1"/>
</dbReference>
<dbReference type="AlphaFoldDB" id="A0A2A5CEM7"/>
<keyword evidence="1" id="KW-0812">Transmembrane</keyword>
<feature type="transmembrane region" description="Helical" evidence="1">
    <location>
        <begin position="61"/>
        <end position="81"/>
    </location>
</feature>
<feature type="transmembrane region" description="Helical" evidence="1">
    <location>
        <begin position="12"/>
        <end position="31"/>
    </location>
</feature>
<dbReference type="Proteomes" id="UP000228987">
    <property type="component" value="Unassembled WGS sequence"/>
</dbReference>
<sequence length="121" mass="13581">MLTSKITTTARIAVLISLAGLLFTLTLENWLNEPLSISRWLIQIIPLSLFLPSLRGNNLRAYQWLCFVILLYFFTGVLTAFTPGKLIAGIVLTFFCTLLFCAAVVYIHQQQKAKSTKAQTL</sequence>
<organism evidence="2 3">
    <name type="scientific">SAR86 cluster bacterium</name>
    <dbReference type="NCBI Taxonomy" id="2030880"/>
    <lineage>
        <taxon>Bacteria</taxon>
        <taxon>Pseudomonadati</taxon>
        <taxon>Pseudomonadota</taxon>
        <taxon>Gammaproteobacteria</taxon>
        <taxon>SAR86 cluster</taxon>
    </lineage>
</organism>
<evidence type="ECO:0000313" key="2">
    <source>
        <dbReference type="EMBL" id="PCJ42232.1"/>
    </source>
</evidence>
<comment type="caution">
    <text evidence="2">The sequence shown here is derived from an EMBL/GenBank/DDBJ whole genome shotgun (WGS) entry which is preliminary data.</text>
</comment>
<evidence type="ECO:0000313" key="3">
    <source>
        <dbReference type="Proteomes" id="UP000228987"/>
    </source>
</evidence>
<dbReference type="EMBL" id="NVWI01000003">
    <property type="protein sequence ID" value="PCJ42232.1"/>
    <property type="molecule type" value="Genomic_DNA"/>
</dbReference>
<feature type="transmembrane region" description="Helical" evidence="1">
    <location>
        <begin position="87"/>
        <end position="107"/>
    </location>
</feature>
<keyword evidence="1" id="KW-0472">Membrane</keyword>
<reference evidence="3" key="1">
    <citation type="submission" date="2017-08" db="EMBL/GenBank/DDBJ databases">
        <title>A dynamic microbial community with high functional redundancy inhabits the cold, oxic subseafloor aquifer.</title>
        <authorList>
            <person name="Tully B.J."/>
            <person name="Wheat C.G."/>
            <person name="Glazer B.T."/>
            <person name="Huber J.A."/>
        </authorList>
    </citation>
    <scope>NUCLEOTIDE SEQUENCE [LARGE SCALE GENOMIC DNA]</scope>
</reference>
<accession>A0A2A5CEM7</accession>
<gene>
    <name evidence="2" type="ORF">COA71_06495</name>
</gene>
<dbReference type="InterPro" id="IPR018643">
    <property type="entry name" value="DUF2069_membrane"/>
</dbReference>
<protein>
    <recommendedName>
        <fullName evidence="4">DUF2069 domain-containing protein</fullName>
    </recommendedName>
</protein>
<evidence type="ECO:0000256" key="1">
    <source>
        <dbReference type="SAM" id="Phobius"/>
    </source>
</evidence>